<evidence type="ECO:0000256" key="10">
    <source>
        <dbReference type="ARBA" id="ARBA00022840"/>
    </source>
</evidence>
<comment type="pathway">
    <text evidence="1">Glycan biosynthesis; glycogen biosynthesis.</text>
</comment>
<keyword evidence="6" id="KW-0321">Glycogen metabolism</keyword>
<dbReference type="Gene3D" id="3.90.1200.10">
    <property type="match status" value="1"/>
</dbReference>
<evidence type="ECO:0000256" key="6">
    <source>
        <dbReference type="ARBA" id="ARBA00022600"/>
    </source>
</evidence>
<reference evidence="16 17" key="1">
    <citation type="submission" date="2010-01" db="EMBL/GenBank/DDBJ databases">
        <title>The complete genome of Thermobispora bispora DSM 43833.</title>
        <authorList>
            <consortium name="US DOE Joint Genome Institute (JGI-PGF)"/>
            <person name="Lucas S."/>
            <person name="Copeland A."/>
            <person name="Lapidus A."/>
            <person name="Glavina del Rio T."/>
            <person name="Dalin E."/>
            <person name="Tice H."/>
            <person name="Bruce D."/>
            <person name="Goodwin L."/>
            <person name="Pitluck S."/>
            <person name="Kyrpides N."/>
            <person name="Mavromatis K."/>
            <person name="Ivanova N."/>
            <person name="Mikhailova N."/>
            <person name="Chertkov O."/>
            <person name="Brettin T."/>
            <person name="Detter J.C."/>
            <person name="Han C."/>
            <person name="Larimer F."/>
            <person name="Land M."/>
            <person name="Hauser L."/>
            <person name="Markowitz V."/>
            <person name="Cheng J.-F."/>
            <person name="Hugenholtz P."/>
            <person name="Woyke T."/>
            <person name="Wu D."/>
            <person name="Jando M."/>
            <person name="Schneider S."/>
            <person name="Klenk H.-P."/>
            <person name="Eisen J.A."/>
        </authorList>
    </citation>
    <scope>NUCLEOTIDE SEQUENCE [LARGE SCALE GENOMIC DNA]</scope>
    <source>
        <strain evidence="17">ATCC 19993 / DSM 43833 / CBS 139.67 / JCM 10125 / KCTC 9307 / NBRC 14880 / R51</strain>
    </source>
</reference>
<dbReference type="UniPathway" id="UPA00164"/>
<gene>
    <name evidence="16" type="ordered locus">Tbis_2860</name>
</gene>
<accession>D6Y6R8</accession>
<dbReference type="GO" id="GO:0005524">
    <property type="term" value="F:ATP binding"/>
    <property type="evidence" value="ECO:0007669"/>
    <property type="project" value="UniProtKB-KW"/>
</dbReference>
<keyword evidence="12" id="KW-0119">Carbohydrate metabolism</keyword>
<feature type="domain" description="Maltokinase N-terminal cap" evidence="15">
    <location>
        <begin position="12"/>
        <end position="97"/>
    </location>
</feature>
<dbReference type="GO" id="GO:0016301">
    <property type="term" value="F:kinase activity"/>
    <property type="evidence" value="ECO:0007669"/>
    <property type="project" value="UniProtKB-KW"/>
</dbReference>
<dbReference type="STRING" id="469371.Tbis_2860"/>
<keyword evidence="10" id="KW-0067">ATP-binding</keyword>
<protein>
    <recommendedName>
        <fullName evidence="5">Maltokinase</fullName>
        <ecNumber evidence="4">2.7.1.175</ecNumber>
    </recommendedName>
    <alternativeName>
        <fullName evidence="13">Maltose-1-phosphate synthase</fullName>
    </alternativeName>
</protein>
<evidence type="ECO:0000256" key="11">
    <source>
        <dbReference type="ARBA" id="ARBA00023056"/>
    </source>
</evidence>
<evidence type="ECO:0000256" key="9">
    <source>
        <dbReference type="ARBA" id="ARBA00022777"/>
    </source>
</evidence>
<keyword evidence="17" id="KW-1185">Reference proteome</keyword>
<organism evidence="16 17">
    <name type="scientific">Thermobispora bispora (strain ATCC 19993 / DSM 43833 / CBS 139.67 / JCM 10125 / KCTC 9307 / NBRC 14880 / R51)</name>
    <dbReference type="NCBI Taxonomy" id="469371"/>
    <lineage>
        <taxon>Bacteria</taxon>
        <taxon>Bacillati</taxon>
        <taxon>Actinomycetota</taxon>
        <taxon>Actinomycetes</taxon>
        <taxon>Streptosporangiales</taxon>
        <taxon>Streptosporangiaceae</taxon>
        <taxon>Thermobispora</taxon>
    </lineage>
</organism>
<evidence type="ECO:0000259" key="15">
    <source>
        <dbReference type="Pfam" id="PF18085"/>
    </source>
</evidence>
<evidence type="ECO:0000256" key="13">
    <source>
        <dbReference type="ARBA" id="ARBA00031251"/>
    </source>
</evidence>
<evidence type="ECO:0000256" key="3">
    <source>
        <dbReference type="ARBA" id="ARBA00011245"/>
    </source>
</evidence>
<comment type="catalytic activity">
    <reaction evidence="14">
        <text>D-maltose + ATP = alpha-maltose 1-phosphate + ADP + H(+)</text>
        <dbReference type="Rhea" id="RHEA:31915"/>
        <dbReference type="ChEBI" id="CHEBI:15378"/>
        <dbReference type="ChEBI" id="CHEBI:17306"/>
        <dbReference type="ChEBI" id="CHEBI:30616"/>
        <dbReference type="ChEBI" id="CHEBI:63576"/>
        <dbReference type="ChEBI" id="CHEBI:456216"/>
        <dbReference type="EC" id="2.7.1.175"/>
    </reaction>
</comment>
<dbReference type="KEGG" id="tbi:Tbis_2860"/>
<evidence type="ECO:0000256" key="1">
    <source>
        <dbReference type="ARBA" id="ARBA00004964"/>
    </source>
</evidence>
<dbReference type="AlphaFoldDB" id="D6Y6R8"/>
<keyword evidence="11" id="KW-0320">Glycogen biosynthesis</keyword>
<dbReference type="OrthoDB" id="3787729at2"/>
<dbReference type="eggNOG" id="COG3281">
    <property type="taxonomic scope" value="Bacteria"/>
</dbReference>
<dbReference type="SUPFAM" id="SSF56112">
    <property type="entry name" value="Protein kinase-like (PK-like)"/>
    <property type="match status" value="1"/>
</dbReference>
<evidence type="ECO:0000256" key="5">
    <source>
        <dbReference type="ARBA" id="ARBA00013882"/>
    </source>
</evidence>
<evidence type="ECO:0000256" key="4">
    <source>
        <dbReference type="ARBA" id="ARBA00011962"/>
    </source>
</evidence>
<evidence type="ECO:0000256" key="8">
    <source>
        <dbReference type="ARBA" id="ARBA00022741"/>
    </source>
</evidence>
<evidence type="ECO:0000256" key="2">
    <source>
        <dbReference type="ARBA" id="ARBA00006219"/>
    </source>
</evidence>
<dbReference type="InterPro" id="IPR011009">
    <property type="entry name" value="Kinase-like_dom_sf"/>
</dbReference>
<dbReference type="InterPro" id="IPR040999">
    <property type="entry name" value="Mak_N_cap"/>
</dbReference>
<dbReference type="Pfam" id="PF18085">
    <property type="entry name" value="Mak_N_cap"/>
    <property type="match status" value="1"/>
</dbReference>
<dbReference type="GO" id="GO:0005978">
    <property type="term" value="P:glycogen biosynthetic process"/>
    <property type="evidence" value="ECO:0007669"/>
    <property type="project" value="UniProtKB-UniPathway"/>
</dbReference>
<dbReference type="HOGENOM" id="CLU_029675_0_0_11"/>
<keyword evidence="9" id="KW-0418">Kinase</keyword>
<keyword evidence="7 16" id="KW-0808">Transferase</keyword>
<evidence type="ECO:0000256" key="14">
    <source>
        <dbReference type="ARBA" id="ARBA00049067"/>
    </source>
</evidence>
<comment type="subunit">
    <text evidence="3">Monomer.</text>
</comment>
<dbReference type="Proteomes" id="UP000006640">
    <property type="component" value="Chromosome"/>
</dbReference>
<sequence>MTRGLPDLLAGWITGQRWFAGKGHAVDALAIDSLTELHGGDPALLHLIVSVRQADRRTRYQLPIGLRAELPGRLRHALIGACTWRGRQRYAYDAVHDHVLTGRLLAGMADELTVGALRFHRVPGAEIDPTLRGSVLTAEQSNTSLVFGEAYICKLFRQLTPGVSPELEIVMGLAAAGSAHIARPYGWIEGDVGGEPTTLAIMQEYLAGAAEGWTMALASVRDLYASPPGLSAADAGGDFAPEAFRLGGATAEVHDRLAEVFPTGSMSPREIKALIDRLHRKLEQAVGAVPRLALYAGVAAGAFDRLAGITHGMPVQRVHGDYHLGQVLRTPADWVVLDFEGEPGQPLAERRALDSPMRDVAGMLRSFDYAARHLLVGHPHADALEGRAREWSERNRAAFLEGYAAAGGPLTGDDMVMLRALEMSKAVYEVVYEARNRPDWLPIPLAAFTPGRDAP</sequence>
<keyword evidence="8" id="KW-0547">Nucleotide-binding</keyword>
<comment type="similarity">
    <text evidence="2">Belongs to the aminoglycoside phosphotransferase family.</text>
</comment>
<dbReference type="RefSeq" id="WP_013133092.1">
    <property type="nucleotide sequence ID" value="NC_014165.1"/>
</dbReference>
<evidence type="ECO:0000313" key="17">
    <source>
        <dbReference type="Proteomes" id="UP000006640"/>
    </source>
</evidence>
<dbReference type="EC" id="2.7.1.175" evidence="4"/>
<evidence type="ECO:0000256" key="7">
    <source>
        <dbReference type="ARBA" id="ARBA00022679"/>
    </source>
</evidence>
<evidence type="ECO:0000256" key="12">
    <source>
        <dbReference type="ARBA" id="ARBA00023277"/>
    </source>
</evidence>
<dbReference type="EMBL" id="CP001874">
    <property type="protein sequence ID" value="ADG89559.1"/>
    <property type="molecule type" value="Genomic_DNA"/>
</dbReference>
<name>D6Y6R8_THEBD</name>
<proteinExistence type="inferred from homology"/>
<evidence type="ECO:0000313" key="16">
    <source>
        <dbReference type="EMBL" id="ADG89559.1"/>
    </source>
</evidence>